<dbReference type="EMBL" id="SADE01000002">
    <property type="protein sequence ID" value="RVU36436.1"/>
    <property type="molecule type" value="Genomic_DNA"/>
</dbReference>
<dbReference type="NCBIfam" id="TIGR00750">
    <property type="entry name" value="lao"/>
    <property type="match status" value="1"/>
</dbReference>
<accession>A0A3S2W9C5</accession>
<dbReference type="GO" id="GO:0003924">
    <property type="term" value="F:GTPase activity"/>
    <property type="evidence" value="ECO:0007669"/>
    <property type="project" value="InterPro"/>
</dbReference>
<protein>
    <submittedName>
        <fullName evidence="2">Methylmalonyl Co-A mutase-associated GTPase MeaB</fullName>
    </submittedName>
</protein>
<dbReference type="AlphaFoldDB" id="A0A3S2W9C5"/>
<evidence type="ECO:0000256" key="1">
    <source>
        <dbReference type="ARBA" id="ARBA00009625"/>
    </source>
</evidence>
<organism evidence="2 3">
    <name type="scientific">Hwanghaeella grinnelliae</name>
    <dbReference type="NCBI Taxonomy" id="2500179"/>
    <lineage>
        <taxon>Bacteria</taxon>
        <taxon>Pseudomonadati</taxon>
        <taxon>Pseudomonadota</taxon>
        <taxon>Alphaproteobacteria</taxon>
        <taxon>Rhodospirillales</taxon>
        <taxon>Rhodospirillaceae</taxon>
        <taxon>Hwanghaeella</taxon>
    </lineage>
</organism>
<dbReference type="OrthoDB" id="9778292at2"/>
<dbReference type="NCBIfam" id="NF006958">
    <property type="entry name" value="PRK09435.1"/>
    <property type="match status" value="1"/>
</dbReference>
<dbReference type="PANTHER" id="PTHR23408">
    <property type="entry name" value="METHYLMALONYL-COA MUTASE"/>
    <property type="match status" value="1"/>
</dbReference>
<dbReference type="Gene3D" id="1.10.287.130">
    <property type="match status" value="1"/>
</dbReference>
<comment type="caution">
    <text evidence="2">The sequence shown here is derived from an EMBL/GenBank/DDBJ whole genome shotgun (WGS) entry which is preliminary data.</text>
</comment>
<dbReference type="InterPro" id="IPR027417">
    <property type="entry name" value="P-loop_NTPase"/>
</dbReference>
<dbReference type="CDD" id="cd03114">
    <property type="entry name" value="MMAA-like"/>
    <property type="match status" value="1"/>
</dbReference>
<dbReference type="PANTHER" id="PTHR23408:SF3">
    <property type="entry name" value="METHYLMALONIC ACIDURIA TYPE A PROTEIN, MITOCHONDRIAL"/>
    <property type="match status" value="1"/>
</dbReference>
<dbReference type="Gene3D" id="1.20.5.170">
    <property type="match status" value="1"/>
</dbReference>
<dbReference type="InterPro" id="IPR005129">
    <property type="entry name" value="GTPase_ArgK"/>
</dbReference>
<dbReference type="Gene3D" id="3.40.50.300">
    <property type="entry name" value="P-loop containing nucleotide triphosphate hydrolases"/>
    <property type="match status" value="1"/>
</dbReference>
<sequence length="329" mass="34830">MTQQEVNVTALADGVAAGDRRSLARAITLVESTRADHRAAAEALLERLMPSTGNAIRVGISGVPGVGKSTFIENFGKQVTEKGHKLAVLAVDPSSKRSGGSILGDKTRMEELSRNRSAFIRPSPAGVTLGGVARRTREAMLVCEAAGFDVILVETVGVGQSETAVAEMTDMFLLLLLPGGGDELQGLKKGIVELADMILVNKADGALIETAKRSVAEYTSALRMLRPASPNWTVPVLPCSAHTGDGIGEAWQKIEAFRDALGNSGEIARRRSAQALDWLWTEVGEGLIAALKAHPDIVADLPEVERKVADGVLPPTIAARRLISLFARA</sequence>
<reference evidence="3" key="1">
    <citation type="submission" date="2019-01" db="EMBL/GenBank/DDBJ databases">
        <title>Gri0909 isolated from a small marine red alga.</title>
        <authorList>
            <person name="Kim J."/>
            <person name="Jeong S.E."/>
            <person name="Jeon C.O."/>
        </authorList>
    </citation>
    <scope>NUCLEOTIDE SEQUENCE [LARGE SCALE GENOMIC DNA]</scope>
    <source>
        <strain evidence="3">Gri0909</strain>
    </source>
</reference>
<dbReference type="Pfam" id="PF03308">
    <property type="entry name" value="MeaB"/>
    <property type="match status" value="1"/>
</dbReference>
<dbReference type="RefSeq" id="WP_127765912.1">
    <property type="nucleotide sequence ID" value="NZ_SADE01000002.1"/>
</dbReference>
<evidence type="ECO:0000313" key="3">
    <source>
        <dbReference type="Proteomes" id="UP000287447"/>
    </source>
</evidence>
<proteinExistence type="inferred from homology"/>
<dbReference type="Proteomes" id="UP000287447">
    <property type="component" value="Unassembled WGS sequence"/>
</dbReference>
<gene>
    <name evidence="2" type="primary">meaB</name>
    <name evidence="2" type="ORF">EOI86_14630</name>
</gene>
<keyword evidence="3" id="KW-1185">Reference proteome</keyword>
<name>A0A3S2W9C5_9PROT</name>
<dbReference type="GO" id="GO:0005737">
    <property type="term" value="C:cytoplasm"/>
    <property type="evidence" value="ECO:0007669"/>
    <property type="project" value="TreeGrafter"/>
</dbReference>
<dbReference type="SUPFAM" id="SSF52540">
    <property type="entry name" value="P-loop containing nucleoside triphosphate hydrolases"/>
    <property type="match status" value="1"/>
</dbReference>
<evidence type="ECO:0000313" key="2">
    <source>
        <dbReference type="EMBL" id="RVU36436.1"/>
    </source>
</evidence>
<comment type="similarity">
    <text evidence="1">Belongs to the SIMIBI class G3E GTPase family. ArgK/MeaB subfamily.</text>
</comment>
<dbReference type="GO" id="GO:0005525">
    <property type="term" value="F:GTP binding"/>
    <property type="evidence" value="ECO:0007669"/>
    <property type="project" value="InterPro"/>
</dbReference>